<accession>A0ABQ7D9P0</accession>
<keyword evidence="3" id="KW-1185">Reference proteome</keyword>
<protein>
    <submittedName>
        <fullName evidence="2">Uncharacterized protein</fullName>
    </submittedName>
</protein>
<reference evidence="2 3" key="1">
    <citation type="journal article" date="2020" name="BMC Genomics">
        <title>Intraspecific diversification of the crop wild relative Brassica cretica Lam. using demographic model selection.</title>
        <authorList>
            <person name="Kioukis A."/>
            <person name="Michalopoulou V.A."/>
            <person name="Briers L."/>
            <person name="Pirintsos S."/>
            <person name="Studholme D.J."/>
            <person name="Pavlidis P."/>
            <person name="Sarris P.F."/>
        </authorList>
    </citation>
    <scope>NUCLEOTIDE SEQUENCE [LARGE SCALE GENOMIC DNA]</scope>
    <source>
        <strain evidence="3">cv. PFS-1207/04</strain>
    </source>
</reference>
<proteinExistence type="predicted"/>
<evidence type="ECO:0000313" key="2">
    <source>
        <dbReference type="EMBL" id="KAF3569078.1"/>
    </source>
</evidence>
<gene>
    <name evidence="2" type="ORF">DY000_02016373</name>
</gene>
<dbReference type="Proteomes" id="UP000266723">
    <property type="component" value="Unassembled WGS sequence"/>
</dbReference>
<evidence type="ECO:0000313" key="3">
    <source>
        <dbReference type="Proteomes" id="UP000266723"/>
    </source>
</evidence>
<organism evidence="2 3">
    <name type="scientific">Brassica cretica</name>
    <name type="common">Mustard</name>
    <dbReference type="NCBI Taxonomy" id="69181"/>
    <lineage>
        <taxon>Eukaryota</taxon>
        <taxon>Viridiplantae</taxon>
        <taxon>Streptophyta</taxon>
        <taxon>Embryophyta</taxon>
        <taxon>Tracheophyta</taxon>
        <taxon>Spermatophyta</taxon>
        <taxon>Magnoliopsida</taxon>
        <taxon>eudicotyledons</taxon>
        <taxon>Gunneridae</taxon>
        <taxon>Pentapetalae</taxon>
        <taxon>rosids</taxon>
        <taxon>malvids</taxon>
        <taxon>Brassicales</taxon>
        <taxon>Brassicaceae</taxon>
        <taxon>Brassiceae</taxon>
        <taxon>Brassica</taxon>
    </lineage>
</organism>
<feature type="region of interest" description="Disordered" evidence="1">
    <location>
        <begin position="1"/>
        <end position="35"/>
    </location>
</feature>
<comment type="caution">
    <text evidence="2">The sequence shown here is derived from an EMBL/GenBank/DDBJ whole genome shotgun (WGS) entry which is preliminary data.</text>
</comment>
<feature type="compositionally biased region" description="Basic and acidic residues" evidence="1">
    <location>
        <begin position="8"/>
        <end position="31"/>
    </location>
</feature>
<dbReference type="EMBL" id="QGKV02000759">
    <property type="protein sequence ID" value="KAF3569078.1"/>
    <property type="molecule type" value="Genomic_DNA"/>
</dbReference>
<evidence type="ECO:0000256" key="1">
    <source>
        <dbReference type="SAM" id="MobiDB-lite"/>
    </source>
</evidence>
<name>A0ABQ7D9P0_BRACR</name>
<sequence length="90" mass="10220">MSTKPFRRHGDVAESRDEVAISRENKPEKVKTFTAKEPSTSSASRIWQRSHGLVTSISSHNRVLFQFLFAKHQTCDVIFTVENISLSDVN</sequence>